<dbReference type="InterPro" id="IPR011990">
    <property type="entry name" value="TPR-like_helical_dom_sf"/>
</dbReference>
<organism evidence="3 4">
    <name type="scientific">Leptosia nina</name>
    <dbReference type="NCBI Taxonomy" id="320188"/>
    <lineage>
        <taxon>Eukaryota</taxon>
        <taxon>Metazoa</taxon>
        <taxon>Ecdysozoa</taxon>
        <taxon>Arthropoda</taxon>
        <taxon>Hexapoda</taxon>
        <taxon>Insecta</taxon>
        <taxon>Pterygota</taxon>
        <taxon>Neoptera</taxon>
        <taxon>Endopterygota</taxon>
        <taxon>Lepidoptera</taxon>
        <taxon>Glossata</taxon>
        <taxon>Ditrysia</taxon>
        <taxon>Papilionoidea</taxon>
        <taxon>Pieridae</taxon>
        <taxon>Pierinae</taxon>
        <taxon>Leptosia</taxon>
    </lineage>
</organism>
<evidence type="ECO:0000256" key="1">
    <source>
        <dbReference type="PROSITE-ProRule" id="PRU00339"/>
    </source>
</evidence>
<dbReference type="Gene3D" id="1.25.40.10">
    <property type="entry name" value="Tetratricopeptide repeat domain"/>
    <property type="match status" value="3"/>
</dbReference>
<dbReference type="GO" id="GO:0006383">
    <property type="term" value="P:transcription by RNA polymerase III"/>
    <property type="evidence" value="ECO:0007669"/>
    <property type="project" value="InterPro"/>
</dbReference>
<evidence type="ECO:0008006" key="5">
    <source>
        <dbReference type="Google" id="ProtNLM"/>
    </source>
</evidence>
<feature type="region of interest" description="Disordered" evidence="2">
    <location>
        <begin position="1"/>
        <end position="21"/>
    </location>
</feature>
<keyword evidence="4" id="KW-1185">Reference proteome</keyword>
<proteinExistence type="predicted"/>
<dbReference type="EMBL" id="CAVLEF010000001">
    <property type="protein sequence ID" value="CAK1540219.1"/>
    <property type="molecule type" value="Genomic_DNA"/>
</dbReference>
<dbReference type="InterPro" id="IPR039340">
    <property type="entry name" value="Tfc4/TFIIIC-102/Sfc4"/>
</dbReference>
<dbReference type="PANTHER" id="PTHR23082:SF0">
    <property type="entry name" value="GENERAL TRANSCRIPTION FACTOR 3C POLYPEPTIDE 3"/>
    <property type="match status" value="1"/>
</dbReference>
<accession>A0AAV1ISW2</accession>
<reference evidence="3 4" key="1">
    <citation type="submission" date="2023-11" db="EMBL/GenBank/DDBJ databases">
        <authorList>
            <person name="Okamura Y."/>
        </authorList>
    </citation>
    <scope>NUCLEOTIDE SEQUENCE [LARGE SCALE GENOMIC DNA]</scope>
</reference>
<feature type="repeat" description="TPR" evidence="1">
    <location>
        <begin position="723"/>
        <end position="756"/>
    </location>
</feature>
<protein>
    <recommendedName>
        <fullName evidence="5">General transcription factor 3C polypeptide 3</fullName>
    </recommendedName>
</protein>
<evidence type="ECO:0000313" key="4">
    <source>
        <dbReference type="Proteomes" id="UP001497472"/>
    </source>
</evidence>
<feature type="compositionally biased region" description="Polar residues" evidence="2">
    <location>
        <begin position="10"/>
        <end position="21"/>
    </location>
</feature>
<dbReference type="GO" id="GO:0000127">
    <property type="term" value="C:transcription factor TFIIIC complex"/>
    <property type="evidence" value="ECO:0007669"/>
    <property type="project" value="TreeGrafter"/>
</dbReference>
<dbReference type="PANTHER" id="PTHR23082">
    <property type="entry name" value="TRANSCRIPTION INITIATION FACTOR IIIC TFIIIC , POLYPEPTIDE 3-RELATED"/>
    <property type="match status" value="1"/>
</dbReference>
<evidence type="ECO:0000313" key="3">
    <source>
        <dbReference type="EMBL" id="CAK1540219.1"/>
    </source>
</evidence>
<dbReference type="PROSITE" id="PS50005">
    <property type="entry name" value="TPR"/>
    <property type="match status" value="2"/>
</dbReference>
<sequence>MEDQDPDVAGSSSKNMELESELTSKFLNGQMSFAEYSSEWYGGEDEDENDEIEKKVEEPQQSVARRRRRVNRLTPALIGLMGEANLRFARGDNEMAEKMCHEIIKQVPTASEPYQTLAQIYENDPEKSLQFSLLAAHLSPTDVNEWLRLAGISSQRNDPKLEMICYTHAIGADPGNLEIHMKRLDLINKLEHTDTTLVPSLMSRVRAYHKIVTAMPPSQGEIIMKYTRLAATLYHDDDEKSKACKVMSAAYAKCPTLFSLEDLNIFLELLISQKEFNKCLELFVASCGVDIEAEIQTVQYSTNEIEEQTNYTKCSIPNDLAIDLKSKLLVCFIHLGAVSLVQTLLSDFLTNDVEKAGDLYMDIEEAFSAVGHHEMAMKLLEPLVNTPNFDLGAVWLKYAECLLNLGREEEATNAFYKVLDHAPQHPAARRKLFAILEKSGHTEKALDVLQQDKKYVISPSLLYEECLALKKYNRMSRYLEVAEILLCRAITKYRHDEELRIACKQRSAIELIQEFRILKGENPYHKDDLQFEDENFKLTPSQEWEIYKELLTLAHGFKQYVTMQRISYSALLIKGLQAHRKQVEFYIFQACLLNKDFVHSFRFIRELAQKNTTNRTWNLLSFVINSVEDVTHSKFLTRLFQRDQHWVKNLFLGNNYLMSGRYLVALKYFLEYHEQFREPLSAFLISVTILSMAAQKTVDKHHNLILQSLSYMVAYKQLRKYDQEVNYNMGRLYQMLSINNLAIEYYEKALACEPIAQCDKHGTIDLRMETAYNLFTLYKEHSPHLARKIMLKYLVI</sequence>
<dbReference type="AlphaFoldDB" id="A0AAV1ISW2"/>
<evidence type="ECO:0000256" key="2">
    <source>
        <dbReference type="SAM" id="MobiDB-lite"/>
    </source>
</evidence>
<dbReference type="SUPFAM" id="SSF48452">
    <property type="entry name" value="TPR-like"/>
    <property type="match status" value="2"/>
</dbReference>
<dbReference type="InterPro" id="IPR019734">
    <property type="entry name" value="TPR_rpt"/>
</dbReference>
<gene>
    <name evidence="3" type="ORF">LNINA_LOCUS289</name>
</gene>
<dbReference type="SMART" id="SM00028">
    <property type="entry name" value="TPR"/>
    <property type="match status" value="4"/>
</dbReference>
<feature type="repeat" description="TPR" evidence="1">
    <location>
        <begin position="392"/>
        <end position="425"/>
    </location>
</feature>
<comment type="caution">
    <text evidence="3">The sequence shown here is derived from an EMBL/GenBank/DDBJ whole genome shotgun (WGS) entry which is preliminary data.</text>
</comment>
<keyword evidence="1" id="KW-0802">TPR repeat</keyword>
<name>A0AAV1ISW2_9NEOP</name>
<dbReference type="Proteomes" id="UP001497472">
    <property type="component" value="Unassembled WGS sequence"/>
</dbReference>